<keyword evidence="9" id="KW-1185">Reference proteome</keyword>
<evidence type="ECO:0000256" key="3">
    <source>
        <dbReference type="ARBA" id="ARBA00022989"/>
    </source>
</evidence>
<evidence type="ECO:0000259" key="7">
    <source>
        <dbReference type="PROSITE" id="PS50222"/>
    </source>
</evidence>
<evidence type="ECO:0000256" key="1">
    <source>
        <dbReference type="ARBA" id="ARBA00004141"/>
    </source>
</evidence>
<evidence type="ECO:0000256" key="5">
    <source>
        <dbReference type="SAM" id="MobiDB-lite"/>
    </source>
</evidence>
<gene>
    <name evidence="8" type="primary">Scn11a</name>
    <name evidence="8" type="ORF">AK812_SmicGene8434</name>
</gene>
<keyword evidence="4 6" id="KW-0472">Membrane</keyword>
<name>A0A1Q9EL46_SYMMI</name>
<comment type="caution">
    <text evidence="8">The sequence shown here is derived from an EMBL/GenBank/DDBJ whole genome shotgun (WGS) entry which is preliminary data.</text>
</comment>
<evidence type="ECO:0000256" key="2">
    <source>
        <dbReference type="ARBA" id="ARBA00022692"/>
    </source>
</evidence>
<protein>
    <submittedName>
        <fullName evidence="8">Sodium channel protein type 11 subunit alpha</fullName>
    </submittedName>
</protein>
<reference evidence="8 9" key="1">
    <citation type="submission" date="2016-02" db="EMBL/GenBank/DDBJ databases">
        <title>Genome analysis of coral dinoflagellate symbionts highlights evolutionary adaptations to a symbiotic lifestyle.</title>
        <authorList>
            <person name="Aranda M."/>
            <person name="Li Y."/>
            <person name="Liew Y.J."/>
            <person name="Baumgarten S."/>
            <person name="Simakov O."/>
            <person name="Wilson M."/>
            <person name="Piel J."/>
            <person name="Ashoor H."/>
            <person name="Bougouffa S."/>
            <person name="Bajic V.B."/>
            <person name="Ryu T."/>
            <person name="Ravasi T."/>
            <person name="Bayer T."/>
            <person name="Micklem G."/>
            <person name="Kim H."/>
            <person name="Bhak J."/>
            <person name="Lajeunesse T.C."/>
            <person name="Voolstra C.R."/>
        </authorList>
    </citation>
    <scope>NUCLEOTIDE SEQUENCE [LARGE SCALE GENOMIC DNA]</scope>
    <source>
        <strain evidence="8 9">CCMP2467</strain>
    </source>
</reference>
<feature type="region of interest" description="Disordered" evidence="5">
    <location>
        <begin position="77"/>
        <end position="115"/>
    </location>
</feature>
<dbReference type="PANTHER" id="PTHR10037">
    <property type="entry name" value="VOLTAGE-GATED CATION CHANNEL CALCIUM AND SODIUM"/>
    <property type="match status" value="1"/>
</dbReference>
<keyword evidence="8" id="KW-0406">Ion transport</keyword>
<dbReference type="SUPFAM" id="SSF81324">
    <property type="entry name" value="Voltage-gated potassium channels"/>
    <property type="match status" value="1"/>
</dbReference>
<dbReference type="InterPro" id="IPR011992">
    <property type="entry name" value="EF-hand-dom_pair"/>
</dbReference>
<feature type="compositionally biased region" description="Polar residues" evidence="5">
    <location>
        <begin position="92"/>
        <end position="108"/>
    </location>
</feature>
<dbReference type="Pfam" id="PF00520">
    <property type="entry name" value="Ion_trans"/>
    <property type="match status" value="1"/>
</dbReference>
<dbReference type="AlphaFoldDB" id="A0A1Q9EL46"/>
<keyword evidence="3 6" id="KW-1133">Transmembrane helix</keyword>
<feature type="transmembrane region" description="Helical" evidence="6">
    <location>
        <begin position="203"/>
        <end position="224"/>
    </location>
</feature>
<organism evidence="8 9">
    <name type="scientific">Symbiodinium microadriaticum</name>
    <name type="common">Dinoflagellate</name>
    <name type="synonym">Zooxanthella microadriatica</name>
    <dbReference type="NCBI Taxonomy" id="2951"/>
    <lineage>
        <taxon>Eukaryota</taxon>
        <taxon>Sar</taxon>
        <taxon>Alveolata</taxon>
        <taxon>Dinophyceae</taxon>
        <taxon>Suessiales</taxon>
        <taxon>Symbiodiniaceae</taxon>
        <taxon>Symbiodinium</taxon>
    </lineage>
</organism>
<keyword evidence="2 6" id="KW-0812">Transmembrane</keyword>
<proteinExistence type="predicted"/>
<evidence type="ECO:0000313" key="8">
    <source>
        <dbReference type="EMBL" id="OLQ08108.1"/>
    </source>
</evidence>
<dbReference type="PANTHER" id="PTHR10037:SF62">
    <property type="entry name" value="SODIUM CHANNEL PROTEIN 60E"/>
    <property type="match status" value="1"/>
</dbReference>
<accession>A0A1Q9EL46</accession>
<keyword evidence="8" id="KW-0813">Transport</keyword>
<dbReference type="SMART" id="SM00054">
    <property type="entry name" value="EFh"/>
    <property type="match status" value="2"/>
</dbReference>
<dbReference type="PROSITE" id="PS50222">
    <property type="entry name" value="EF_HAND_2"/>
    <property type="match status" value="2"/>
</dbReference>
<keyword evidence="8" id="KW-0407">Ion channel</keyword>
<sequence length="554" mass="61652">MDGTGFVGPRIEISERLPELGADIQLDWDQKAKLPASAGVVQELFQQQEVKLAATIEVGFKQLQDLLAERKSQNGLQVLQQTTRRKKRQRASGESTVSKSDSGSNGSEASAAVAESPNKNRTSLLNLESLEVPARSIWSVDCCSWLPSEENPPTNRLSRIAQKMVSSWMFETFFAGVIMTNSIFIAVQVELSAAQPGRPPDGGMFIVSTFYSVLFTVELLIRLAAVGPRLYCGQDWAWTLLDTLVVATSVFEFIVELPVQQEDVDDSQSLFGNMRLLRILRIAKITRAVRIIRLVKFVRALRSLLFCIGKTLKAMAWSAALLVLIIFLFGLVFTDITTEYFANPELHWNPVTTDFLRLRFSSLELSMHTLFASITGGFTWVEARDAFAELSFVWGLMFEAFISFCLFAVLNVMTGVFCQSAIESAEKDHELNLQMLAHERAKYFRAVKRLFQQLDKNGDGGITAIEFEVALQEPTLLQVFNALEISADDAWALFTQLDSDGDAHVDAEEFLEGCMLLKGPARSVDVMGIKRDVAVVKQRLEQQVSALLGMKSSG</sequence>
<dbReference type="EMBL" id="LSRX01000124">
    <property type="protein sequence ID" value="OLQ08108.1"/>
    <property type="molecule type" value="Genomic_DNA"/>
</dbReference>
<feature type="domain" description="EF-hand" evidence="7">
    <location>
        <begin position="485"/>
        <end position="520"/>
    </location>
</feature>
<feature type="transmembrane region" description="Helical" evidence="6">
    <location>
        <begin position="314"/>
        <end position="333"/>
    </location>
</feature>
<comment type="subcellular location">
    <subcellularLocation>
        <location evidence="1">Membrane</location>
        <topology evidence="1">Multi-pass membrane protein</topology>
    </subcellularLocation>
</comment>
<evidence type="ECO:0000313" key="9">
    <source>
        <dbReference type="Proteomes" id="UP000186817"/>
    </source>
</evidence>
<feature type="domain" description="EF-hand" evidence="7">
    <location>
        <begin position="442"/>
        <end position="477"/>
    </location>
</feature>
<dbReference type="SUPFAM" id="SSF47473">
    <property type="entry name" value="EF-hand"/>
    <property type="match status" value="1"/>
</dbReference>
<dbReference type="InterPro" id="IPR027359">
    <property type="entry name" value="Volt_channel_dom_sf"/>
</dbReference>
<dbReference type="InterPro" id="IPR005821">
    <property type="entry name" value="Ion_trans_dom"/>
</dbReference>
<feature type="transmembrane region" description="Helical" evidence="6">
    <location>
        <begin position="393"/>
        <end position="417"/>
    </location>
</feature>
<dbReference type="InterPro" id="IPR043203">
    <property type="entry name" value="VGCC_Ca_Na"/>
</dbReference>
<dbReference type="OrthoDB" id="419255at2759"/>
<dbReference type="Proteomes" id="UP000186817">
    <property type="component" value="Unassembled WGS sequence"/>
</dbReference>
<evidence type="ECO:0000256" key="6">
    <source>
        <dbReference type="SAM" id="Phobius"/>
    </source>
</evidence>
<evidence type="ECO:0000256" key="4">
    <source>
        <dbReference type="ARBA" id="ARBA00023136"/>
    </source>
</evidence>
<dbReference type="Pfam" id="PF13202">
    <property type="entry name" value="EF-hand_5"/>
    <property type="match status" value="1"/>
</dbReference>
<dbReference type="InterPro" id="IPR002048">
    <property type="entry name" value="EF_hand_dom"/>
</dbReference>
<dbReference type="GO" id="GO:0001518">
    <property type="term" value="C:voltage-gated sodium channel complex"/>
    <property type="evidence" value="ECO:0007669"/>
    <property type="project" value="TreeGrafter"/>
</dbReference>
<feature type="transmembrane region" description="Helical" evidence="6">
    <location>
        <begin position="168"/>
        <end position="191"/>
    </location>
</feature>
<dbReference type="GO" id="GO:0005248">
    <property type="term" value="F:voltage-gated sodium channel activity"/>
    <property type="evidence" value="ECO:0007669"/>
    <property type="project" value="TreeGrafter"/>
</dbReference>
<dbReference type="Gene3D" id="1.10.287.70">
    <property type="match status" value="1"/>
</dbReference>
<dbReference type="Gene3D" id="1.10.238.10">
    <property type="entry name" value="EF-hand"/>
    <property type="match status" value="1"/>
</dbReference>
<dbReference type="Gene3D" id="1.20.120.350">
    <property type="entry name" value="Voltage-gated potassium channels. Chain C"/>
    <property type="match status" value="1"/>
</dbReference>
<dbReference type="GO" id="GO:0005509">
    <property type="term" value="F:calcium ion binding"/>
    <property type="evidence" value="ECO:0007669"/>
    <property type="project" value="InterPro"/>
</dbReference>